<proteinExistence type="inferred from homology"/>
<evidence type="ECO:0000313" key="17">
    <source>
        <dbReference type="Proteomes" id="UP000481517"/>
    </source>
</evidence>
<sequence>MVGQVLLVLLYRNLSTSRKGFAIFSAKPIKRDPLIMSFFAQLPERRGAWALLSLSAFSLFAAALYMQYQMDLAPCVKCIYQRVAVLGVAFAALIPALAPQFMLTRLVGFAGWLTAAIWGWVIANGHVAAQQSANSFFAVCDTFPNFPDWMPLHQWLPELFSATGLCGDIKWSFMDMSMPEWMRIIFAIYAGIAVVVVLLRLLGARKV</sequence>
<keyword evidence="11 14" id="KW-1015">Disulfide bond</keyword>
<feature type="transmembrane region" description="Helical" evidence="15">
    <location>
        <begin position="48"/>
        <end position="67"/>
    </location>
</feature>
<organism evidence="16 17">
    <name type="scientific">Pseudidiomarina piscicola</name>
    <dbReference type="NCBI Taxonomy" id="2614830"/>
    <lineage>
        <taxon>Bacteria</taxon>
        <taxon>Pseudomonadati</taxon>
        <taxon>Pseudomonadota</taxon>
        <taxon>Gammaproteobacteria</taxon>
        <taxon>Alteromonadales</taxon>
        <taxon>Idiomarinaceae</taxon>
        <taxon>Pseudidiomarina</taxon>
    </lineage>
</organism>
<dbReference type="GO" id="GO:0005886">
    <property type="term" value="C:plasma membrane"/>
    <property type="evidence" value="ECO:0007669"/>
    <property type="project" value="UniProtKB-SubCell"/>
</dbReference>
<evidence type="ECO:0000256" key="8">
    <source>
        <dbReference type="ARBA" id="ARBA00022989"/>
    </source>
</evidence>
<dbReference type="InterPro" id="IPR023380">
    <property type="entry name" value="DsbB-like_sf"/>
</dbReference>
<dbReference type="NCBIfam" id="NF002485">
    <property type="entry name" value="PRK01749.1"/>
    <property type="match status" value="1"/>
</dbReference>
<accession>A0A6S6WL72</accession>
<comment type="caution">
    <text evidence="14">Lacks conserved residue(s) required for the propagation of feature annotation.</text>
</comment>
<feature type="transmembrane region" description="Helical" evidence="15">
    <location>
        <begin position="181"/>
        <end position="202"/>
    </location>
</feature>
<evidence type="ECO:0000256" key="12">
    <source>
        <dbReference type="ARBA" id="ARBA00023186"/>
    </source>
</evidence>
<comment type="function">
    <text evidence="14">Required for disulfide bond formation in some periplasmic proteins. Acts by oxidizing the DsbA protein.</text>
</comment>
<feature type="topological domain" description="Cytoplasmic" evidence="14">
    <location>
        <begin position="1"/>
        <end position="48"/>
    </location>
</feature>
<dbReference type="AlphaFoldDB" id="A0A6S6WL72"/>
<evidence type="ECO:0000256" key="6">
    <source>
        <dbReference type="ARBA" id="ARBA00022692"/>
    </source>
</evidence>
<evidence type="ECO:0000256" key="4">
    <source>
        <dbReference type="ARBA" id="ARBA00022475"/>
    </source>
</evidence>
<dbReference type="Gene3D" id="1.20.1550.10">
    <property type="entry name" value="DsbB-like"/>
    <property type="match status" value="1"/>
</dbReference>
<dbReference type="GO" id="GO:0015035">
    <property type="term" value="F:protein-disulfide reductase activity"/>
    <property type="evidence" value="ECO:0007669"/>
    <property type="project" value="UniProtKB-UniRule"/>
</dbReference>
<keyword evidence="12 14" id="KW-0143">Chaperone</keyword>
<keyword evidence="6 14" id="KW-0812">Transmembrane</keyword>
<feature type="topological domain" description="Cytoplasmic" evidence="14">
    <location>
        <begin position="200"/>
        <end position="207"/>
    </location>
</feature>
<evidence type="ECO:0000256" key="1">
    <source>
        <dbReference type="ARBA" id="ARBA00004429"/>
    </source>
</evidence>
<evidence type="ECO:0000313" key="16">
    <source>
        <dbReference type="EMBL" id="CAB0149703.1"/>
    </source>
</evidence>
<reference evidence="16 17" key="1">
    <citation type="submission" date="2020-02" db="EMBL/GenBank/DDBJ databases">
        <authorList>
            <person name="Rodrigo-Torres L."/>
            <person name="Arahal R. D."/>
            <person name="Lucena T."/>
        </authorList>
    </citation>
    <scope>NUCLEOTIDE SEQUENCE [LARGE SCALE GENOMIC DNA]</scope>
    <source>
        <strain evidence="16 17">CECT 9734</strain>
    </source>
</reference>
<keyword evidence="17" id="KW-1185">Reference proteome</keyword>
<evidence type="ECO:0000256" key="3">
    <source>
        <dbReference type="ARBA" id="ARBA00022448"/>
    </source>
</evidence>
<keyword evidence="3 14" id="KW-0813">Transport</keyword>
<dbReference type="InterPro" id="IPR050183">
    <property type="entry name" value="DsbB"/>
</dbReference>
<name>A0A6S6WL72_9GAMM</name>
<comment type="similarity">
    <text evidence="2 14">Belongs to the DsbB family.</text>
</comment>
<dbReference type="GO" id="GO:0006457">
    <property type="term" value="P:protein folding"/>
    <property type="evidence" value="ECO:0007669"/>
    <property type="project" value="InterPro"/>
</dbReference>
<dbReference type="GO" id="GO:0009055">
    <property type="term" value="F:electron transfer activity"/>
    <property type="evidence" value="ECO:0007669"/>
    <property type="project" value="UniProtKB-UniRule"/>
</dbReference>
<feature type="transmembrane region" description="Helical" evidence="15">
    <location>
        <begin position="106"/>
        <end position="123"/>
    </location>
</feature>
<dbReference type="InterPro" id="IPR022920">
    <property type="entry name" value="Disulphide_bond_form_DsbB"/>
</dbReference>
<keyword evidence="8 14" id="KW-1133">Transmembrane helix</keyword>
<dbReference type="HAMAP" id="MF_00286">
    <property type="entry name" value="DsbB"/>
    <property type="match status" value="1"/>
</dbReference>
<evidence type="ECO:0000256" key="15">
    <source>
        <dbReference type="SAM" id="Phobius"/>
    </source>
</evidence>
<dbReference type="PANTHER" id="PTHR36570">
    <property type="entry name" value="DISULFIDE BOND FORMATION PROTEIN B"/>
    <property type="match status" value="1"/>
</dbReference>
<feature type="disulfide bond" description="Redox-active" evidence="14">
    <location>
        <begin position="140"/>
        <end position="166"/>
    </location>
</feature>
<gene>
    <name evidence="14 16" type="primary">dsbB</name>
    <name evidence="16" type="ORF">PSI9734_00277</name>
</gene>
<dbReference type="SUPFAM" id="SSF158442">
    <property type="entry name" value="DsbB-like"/>
    <property type="match status" value="1"/>
</dbReference>
<evidence type="ECO:0000256" key="5">
    <source>
        <dbReference type="ARBA" id="ARBA00022519"/>
    </source>
</evidence>
<evidence type="ECO:0000256" key="7">
    <source>
        <dbReference type="ARBA" id="ARBA00022982"/>
    </source>
</evidence>
<evidence type="ECO:0000256" key="2">
    <source>
        <dbReference type="ARBA" id="ARBA00008823"/>
    </source>
</evidence>
<protein>
    <recommendedName>
        <fullName evidence="14">Disulfide bond formation protein B</fullName>
    </recommendedName>
    <alternativeName>
        <fullName evidence="14">Disulfide oxidoreductase</fullName>
    </alternativeName>
</protein>
<feature type="disulfide bond" description="Redox-active" evidence="14">
    <location>
        <begin position="75"/>
        <end position="78"/>
    </location>
</feature>
<keyword evidence="10 14" id="KW-0472">Membrane</keyword>
<comment type="subcellular location">
    <subcellularLocation>
        <location evidence="1">Cell inner membrane</location>
        <topology evidence="1">Multi-pass membrane protein</topology>
    </subcellularLocation>
    <subcellularLocation>
        <location evidence="14">Cell membrane</location>
        <topology evidence="14">Multi-pass membrane protein</topology>
    </subcellularLocation>
</comment>
<keyword evidence="9 14" id="KW-0560">Oxidoreductase</keyword>
<dbReference type="EMBL" id="CADCXY010000001">
    <property type="protein sequence ID" value="CAB0149703.1"/>
    <property type="molecule type" value="Genomic_DNA"/>
</dbReference>
<dbReference type="Pfam" id="PF02600">
    <property type="entry name" value="DsbB"/>
    <property type="match status" value="1"/>
</dbReference>
<evidence type="ECO:0000256" key="10">
    <source>
        <dbReference type="ARBA" id="ARBA00023136"/>
    </source>
</evidence>
<keyword evidence="7 14" id="KW-0249">Electron transport</keyword>
<evidence type="ECO:0000256" key="11">
    <source>
        <dbReference type="ARBA" id="ARBA00023157"/>
    </source>
</evidence>
<feature type="topological domain" description="Periplasmic" evidence="14">
    <location>
        <begin position="66"/>
        <end position="83"/>
    </location>
</feature>
<feature type="transmembrane region" description="Helical" evidence="15">
    <location>
        <begin position="79"/>
        <end position="99"/>
    </location>
</feature>
<dbReference type="InterPro" id="IPR003752">
    <property type="entry name" value="DiS_bond_form_DsbB/BdbC"/>
</dbReference>
<keyword evidence="4 14" id="KW-1003">Cell membrane</keyword>
<evidence type="ECO:0000256" key="9">
    <source>
        <dbReference type="ARBA" id="ARBA00023002"/>
    </source>
</evidence>
<evidence type="ECO:0000256" key="13">
    <source>
        <dbReference type="ARBA" id="ARBA00023284"/>
    </source>
</evidence>
<dbReference type="Proteomes" id="UP000481517">
    <property type="component" value="Unassembled WGS sequence"/>
</dbReference>
<evidence type="ECO:0000256" key="14">
    <source>
        <dbReference type="HAMAP-Rule" id="MF_00286"/>
    </source>
</evidence>
<keyword evidence="5" id="KW-0997">Cell inner membrane</keyword>
<keyword evidence="13 14" id="KW-0676">Redox-active center</keyword>
<dbReference type="PANTHER" id="PTHR36570:SF2">
    <property type="entry name" value="DISULFIDE BOND FORMATION PROTEIN B"/>
    <property type="match status" value="1"/>
</dbReference>